<sequence>MAKKKTKTQRPTRRVPRPWLLGGLGIALLALIAGGLGWWLRARSEAYAAFQAVVQRGQPALRQVESFPDEGRVHLEPGERATYRTDPPTSGPHSPEWVNPGFYTTEQPPERLVHSLEHGHIVIYYDDPGPEALRTLRTWAGMFTGPWDGVVVVPRRGLGRTVILTAWTRMLRLEPFDPDAAAAFIDAFRGRGPEHPVR</sequence>
<evidence type="ECO:0008006" key="5">
    <source>
        <dbReference type="Google" id="ProtNLM"/>
    </source>
</evidence>
<name>A0A2H5Y8X9_9CHLR</name>
<protein>
    <recommendedName>
        <fullName evidence="5">DUF3105 domain-containing protein</fullName>
    </recommendedName>
</protein>
<proteinExistence type="predicted"/>
<evidence type="ECO:0000256" key="1">
    <source>
        <dbReference type="SAM" id="MobiDB-lite"/>
    </source>
</evidence>
<keyword evidence="2" id="KW-0472">Membrane</keyword>
<keyword evidence="2" id="KW-0812">Transmembrane</keyword>
<evidence type="ECO:0000313" key="4">
    <source>
        <dbReference type="Proteomes" id="UP000236642"/>
    </source>
</evidence>
<accession>A0A2H5Y8X9</accession>
<evidence type="ECO:0000256" key="2">
    <source>
        <dbReference type="SAM" id="Phobius"/>
    </source>
</evidence>
<reference evidence="4" key="1">
    <citation type="submission" date="2017-09" db="EMBL/GenBank/DDBJ databases">
        <title>Metaegenomics of thermophilic ammonia-oxidizing enrichment culture.</title>
        <authorList>
            <person name="Kato S."/>
            <person name="Suzuki K."/>
        </authorList>
    </citation>
    <scope>NUCLEOTIDE SEQUENCE [LARGE SCALE GENOMIC DNA]</scope>
</reference>
<dbReference type="InterPro" id="IPR021454">
    <property type="entry name" value="DUF3105"/>
</dbReference>
<gene>
    <name evidence="3" type="ORF">HRbin22_02142</name>
</gene>
<organism evidence="3 4">
    <name type="scientific">Candidatus Thermoflexus japonica</name>
    <dbReference type="NCBI Taxonomy" id="2035417"/>
    <lineage>
        <taxon>Bacteria</taxon>
        <taxon>Bacillati</taxon>
        <taxon>Chloroflexota</taxon>
        <taxon>Thermoflexia</taxon>
        <taxon>Thermoflexales</taxon>
        <taxon>Thermoflexaceae</taxon>
        <taxon>Thermoflexus</taxon>
    </lineage>
</organism>
<dbReference type="Proteomes" id="UP000236642">
    <property type="component" value="Unassembled WGS sequence"/>
</dbReference>
<keyword evidence="2" id="KW-1133">Transmembrane helix</keyword>
<comment type="caution">
    <text evidence="3">The sequence shown here is derived from an EMBL/GenBank/DDBJ whole genome shotgun (WGS) entry which is preliminary data.</text>
</comment>
<feature type="transmembrane region" description="Helical" evidence="2">
    <location>
        <begin position="20"/>
        <end position="40"/>
    </location>
</feature>
<evidence type="ECO:0000313" key="3">
    <source>
        <dbReference type="EMBL" id="GBD09880.1"/>
    </source>
</evidence>
<dbReference type="Pfam" id="PF11303">
    <property type="entry name" value="DUF3105"/>
    <property type="match status" value="1"/>
</dbReference>
<dbReference type="EMBL" id="BEHY01000077">
    <property type="protein sequence ID" value="GBD09880.1"/>
    <property type="molecule type" value="Genomic_DNA"/>
</dbReference>
<feature type="compositionally biased region" description="Basic and acidic residues" evidence="1">
    <location>
        <begin position="73"/>
        <end position="83"/>
    </location>
</feature>
<dbReference type="AlphaFoldDB" id="A0A2H5Y8X9"/>
<feature type="region of interest" description="Disordered" evidence="1">
    <location>
        <begin position="73"/>
        <end position="95"/>
    </location>
</feature>